<feature type="domain" description="Mce/MlaD" evidence="2">
    <location>
        <begin position="48"/>
        <end position="123"/>
    </location>
</feature>
<dbReference type="Proteomes" id="UP000198901">
    <property type="component" value="Unassembled WGS sequence"/>
</dbReference>
<dbReference type="PANTHER" id="PTHR33371">
    <property type="entry name" value="INTERMEMBRANE PHOSPHOLIPID TRANSPORT SYSTEM BINDING PROTEIN MLAD-RELATED"/>
    <property type="match status" value="1"/>
</dbReference>
<keyword evidence="1" id="KW-1133">Transmembrane helix</keyword>
<feature type="transmembrane region" description="Helical" evidence="1">
    <location>
        <begin position="20"/>
        <end position="38"/>
    </location>
</feature>
<reference evidence="3 4" key="1">
    <citation type="submission" date="2016-10" db="EMBL/GenBank/DDBJ databases">
        <authorList>
            <person name="de Groot N.N."/>
        </authorList>
    </citation>
    <scope>NUCLEOTIDE SEQUENCE [LARGE SCALE GENOMIC DNA]</scope>
    <source>
        <strain evidence="3 4">DSM 21668</strain>
    </source>
</reference>
<accession>A0A1G9M9B0</accession>
<sequence>MGPSQTPIDNSQAMSKEIKVALMTLISGIILYFGFNFLKGSDLFSTSREYYAIYDSVDGLTASNQITVNGVAVGRVKETRILANQNNRILVVLTLDKDVPLTNNTVALLADNGLLGGKAIQLQIGKGAAIAEGDTLKSSKQTGLTAALQDKAVPILTDADSLIRNLNVVVSRFKQTGDVLNQLLANVDETGLTLRATINENRKGIAAIMGNLNQLSTQLVETEKGIKPLMAKANTFADSLNALQLGKTVAKANQTVGELQHLLKDLQSGQGTAGKLLKDEQLYTNLNLMMKDLDKLLVDFRQQPKRYVHFSVFGKKDKKMAGDTLGNGQK</sequence>
<dbReference type="Pfam" id="PF02470">
    <property type="entry name" value="MlaD"/>
    <property type="match status" value="1"/>
</dbReference>
<dbReference type="InterPro" id="IPR052336">
    <property type="entry name" value="MlaD_Phospholipid_Transporter"/>
</dbReference>
<proteinExistence type="predicted"/>
<dbReference type="STRING" id="563176.SAMN04488090_1485"/>
<evidence type="ECO:0000256" key="1">
    <source>
        <dbReference type="SAM" id="Phobius"/>
    </source>
</evidence>
<keyword evidence="1" id="KW-0812">Transmembrane</keyword>
<evidence type="ECO:0000259" key="2">
    <source>
        <dbReference type="Pfam" id="PF02470"/>
    </source>
</evidence>
<dbReference type="AlphaFoldDB" id="A0A1G9M9B0"/>
<keyword evidence="4" id="KW-1185">Reference proteome</keyword>
<dbReference type="PANTHER" id="PTHR33371:SF4">
    <property type="entry name" value="INTERMEMBRANE PHOSPHOLIPID TRANSPORT SYSTEM BINDING PROTEIN MLAD"/>
    <property type="match status" value="1"/>
</dbReference>
<dbReference type="InterPro" id="IPR003399">
    <property type="entry name" value="Mce/MlaD"/>
</dbReference>
<dbReference type="EMBL" id="FNGS01000003">
    <property type="protein sequence ID" value="SDL70275.1"/>
    <property type="molecule type" value="Genomic_DNA"/>
</dbReference>
<organism evidence="3 4">
    <name type="scientific">Siphonobacter aquaeclarae</name>
    <dbReference type="NCBI Taxonomy" id="563176"/>
    <lineage>
        <taxon>Bacteria</taxon>
        <taxon>Pseudomonadati</taxon>
        <taxon>Bacteroidota</taxon>
        <taxon>Cytophagia</taxon>
        <taxon>Cytophagales</taxon>
        <taxon>Cytophagaceae</taxon>
        <taxon>Siphonobacter</taxon>
    </lineage>
</organism>
<gene>
    <name evidence="3" type="ORF">SAMN04488090_1485</name>
</gene>
<name>A0A1G9M9B0_9BACT</name>
<evidence type="ECO:0000313" key="4">
    <source>
        <dbReference type="Proteomes" id="UP000198901"/>
    </source>
</evidence>
<keyword evidence="1" id="KW-0472">Membrane</keyword>
<evidence type="ECO:0000313" key="3">
    <source>
        <dbReference type="EMBL" id="SDL70275.1"/>
    </source>
</evidence>
<protein>
    <submittedName>
        <fullName evidence="3">Phospholipid/cholesterol/gamma-HCH transport system substrate-binding protein</fullName>
    </submittedName>
</protein>